<accession>A0AAV2NLI1</accession>
<sequence>MEHRASLFARLYLSFFLPSAFVGSIAAGKSATNEKNFFREHRQSAAVQSDERSRYRDHRVEPRVMKSSVDAVSDVMSSSINVVLQRSEAMNTTRELLRRGSSRRRGSRDACPGQIGRKRIVRRRVEADVSVVLLVEESAGEWIRLVINHASDAERIDVAERTNVIAVGLPFLLVILPPQVILETVCRGVSAIVRRKIGQIAPRNWTRPVGGVDSRIVRSFEELSRWPSNRSAIVSSLWSMVGIQGLQSRCRRVTWSIRIVIVARTRRVDRSRSDGRRSVITGSNIITG</sequence>
<feature type="signal peptide" evidence="1">
    <location>
        <begin position="1"/>
        <end position="27"/>
    </location>
</feature>
<organism evidence="2 3">
    <name type="scientific">Lasius platythorax</name>
    <dbReference type="NCBI Taxonomy" id="488582"/>
    <lineage>
        <taxon>Eukaryota</taxon>
        <taxon>Metazoa</taxon>
        <taxon>Ecdysozoa</taxon>
        <taxon>Arthropoda</taxon>
        <taxon>Hexapoda</taxon>
        <taxon>Insecta</taxon>
        <taxon>Pterygota</taxon>
        <taxon>Neoptera</taxon>
        <taxon>Endopterygota</taxon>
        <taxon>Hymenoptera</taxon>
        <taxon>Apocrita</taxon>
        <taxon>Aculeata</taxon>
        <taxon>Formicoidea</taxon>
        <taxon>Formicidae</taxon>
        <taxon>Formicinae</taxon>
        <taxon>Lasius</taxon>
        <taxon>Lasius</taxon>
    </lineage>
</organism>
<feature type="chain" id="PRO_5043685313" evidence="1">
    <location>
        <begin position="28"/>
        <end position="288"/>
    </location>
</feature>
<proteinExistence type="predicted"/>
<evidence type="ECO:0000313" key="3">
    <source>
        <dbReference type="Proteomes" id="UP001497644"/>
    </source>
</evidence>
<dbReference type="EMBL" id="OZ034825">
    <property type="protein sequence ID" value="CAL1680307.1"/>
    <property type="molecule type" value="Genomic_DNA"/>
</dbReference>
<evidence type="ECO:0000313" key="2">
    <source>
        <dbReference type="EMBL" id="CAL1680307.1"/>
    </source>
</evidence>
<dbReference type="AlphaFoldDB" id="A0AAV2NLI1"/>
<evidence type="ECO:0000256" key="1">
    <source>
        <dbReference type="SAM" id="SignalP"/>
    </source>
</evidence>
<protein>
    <submittedName>
        <fullName evidence="2">Uncharacterized protein</fullName>
    </submittedName>
</protein>
<reference evidence="2" key="1">
    <citation type="submission" date="2024-04" db="EMBL/GenBank/DDBJ databases">
        <authorList>
            <consortium name="Molecular Ecology Group"/>
        </authorList>
    </citation>
    <scope>NUCLEOTIDE SEQUENCE</scope>
</reference>
<name>A0AAV2NLI1_9HYME</name>
<gene>
    <name evidence="2" type="ORF">LPLAT_LOCUS6358</name>
</gene>
<keyword evidence="3" id="KW-1185">Reference proteome</keyword>
<dbReference type="Proteomes" id="UP001497644">
    <property type="component" value="Chromosome 2"/>
</dbReference>
<keyword evidence="1" id="KW-0732">Signal</keyword>